<keyword evidence="2" id="KW-1185">Reference proteome</keyword>
<dbReference type="EMBL" id="KZ820382">
    <property type="protein sequence ID" value="PWN47622.1"/>
    <property type="molecule type" value="Genomic_DNA"/>
</dbReference>
<organism evidence="1 2">
    <name type="scientific">Violaceomyces palustris</name>
    <dbReference type="NCBI Taxonomy" id="1673888"/>
    <lineage>
        <taxon>Eukaryota</taxon>
        <taxon>Fungi</taxon>
        <taxon>Dikarya</taxon>
        <taxon>Basidiomycota</taxon>
        <taxon>Ustilaginomycotina</taxon>
        <taxon>Ustilaginomycetes</taxon>
        <taxon>Violaceomycetales</taxon>
        <taxon>Violaceomycetaceae</taxon>
        <taxon>Violaceomyces</taxon>
    </lineage>
</organism>
<accession>A0ACD0NPB2</accession>
<protein>
    <submittedName>
        <fullName evidence="1">Uncharacterized protein</fullName>
    </submittedName>
</protein>
<evidence type="ECO:0000313" key="2">
    <source>
        <dbReference type="Proteomes" id="UP000245626"/>
    </source>
</evidence>
<evidence type="ECO:0000313" key="1">
    <source>
        <dbReference type="EMBL" id="PWN47622.1"/>
    </source>
</evidence>
<gene>
    <name evidence="1" type="ORF">IE53DRAFT_335141</name>
</gene>
<sequence>MVTFKSLGKSSETKDLESSIVKPLCADPPVETKQFRIIGSGTSAQVPHMSCLLTGFTRRDGLPCTTCEEAWRNSGSKNRRFNTSAAIDRDLAGVYKKMIMFDCGKSFREAVANNIARYGGREIEGVVLTHLHEDAVAGLGELREYRSIQDAVDIYLTETTFKAVTKARPYFDSRSVEYENGPKEGQKNDQGETAEPKTFVSRIRWHIIDENYPFRVGETWLTPLPVHHGFNGGGEPFICLGFKVDGRSYISDCHHIPLETTKLIDGSHTIVLDALSWKKHFSHFSIHQALSYAYSFSTRDGVQTLPQRVILTDLTHDFEHHATNQELRAHGDALRAWAYNKFVVQGDHLTGDEGVGEAGGLRWWDGAWKDDISSDGTPGLKLTGEAADFKIPSMPSSPPLGPFKVKESKTGRELTIHVPEVLLAYDDMIF</sequence>
<proteinExistence type="predicted"/>
<dbReference type="Proteomes" id="UP000245626">
    <property type="component" value="Unassembled WGS sequence"/>
</dbReference>
<reference evidence="1 2" key="1">
    <citation type="journal article" date="2018" name="Mol. Biol. Evol.">
        <title>Broad Genomic Sampling Reveals a Smut Pathogenic Ancestry of the Fungal Clade Ustilaginomycotina.</title>
        <authorList>
            <person name="Kijpornyongpan T."/>
            <person name="Mondo S.J."/>
            <person name="Barry K."/>
            <person name="Sandor L."/>
            <person name="Lee J."/>
            <person name="Lipzen A."/>
            <person name="Pangilinan J."/>
            <person name="LaButti K."/>
            <person name="Hainaut M."/>
            <person name="Henrissat B."/>
            <person name="Grigoriev I.V."/>
            <person name="Spatafora J.W."/>
            <person name="Aime M.C."/>
        </authorList>
    </citation>
    <scope>NUCLEOTIDE SEQUENCE [LARGE SCALE GENOMIC DNA]</scope>
    <source>
        <strain evidence="1 2">SA 807</strain>
    </source>
</reference>
<name>A0ACD0NPB2_9BASI</name>